<evidence type="ECO:0000313" key="4">
    <source>
        <dbReference type="EMBL" id="QTA88605.1"/>
    </source>
</evidence>
<organism evidence="4 5">
    <name type="scientific">Desulfonema magnum</name>
    <dbReference type="NCBI Taxonomy" id="45655"/>
    <lineage>
        <taxon>Bacteria</taxon>
        <taxon>Pseudomonadati</taxon>
        <taxon>Thermodesulfobacteriota</taxon>
        <taxon>Desulfobacteria</taxon>
        <taxon>Desulfobacterales</taxon>
        <taxon>Desulfococcaceae</taxon>
        <taxon>Desulfonema</taxon>
    </lineage>
</organism>
<feature type="transmembrane region" description="Helical" evidence="2">
    <location>
        <begin position="34"/>
        <end position="56"/>
    </location>
</feature>
<keyword evidence="2" id="KW-1133">Transmembrane helix</keyword>
<evidence type="ECO:0000259" key="3">
    <source>
        <dbReference type="Pfam" id="PF09976"/>
    </source>
</evidence>
<protein>
    <submittedName>
        <fullName evidence="4">Tetratricopeptide repeat-containing protein</fullName>
    </submittedName>
</protein>
<dbReference type="InterPro" id="IPR018704">
    <property type="entry name" value="SecYEG/CpoB_TPR"/>
</dbReference>
<gene>
    <name evidence="4" type="ORF">dnm_046520</name>
</gene>
<dbReference type="KEGG" id="dmm:dnm_046520"/>
<dbReference type="AlphaFoldDB" id="A0A975GPA7"/>
<dbReference type="Gene3D" id="1.25.40.10">
    <property type="entry name" value="Tetratricopeptide repeat domain"/>
    <property type="match status" value="1"/>
</dbReference>
<dbReference type="PROSITE" id="PS50005">
    <property type="entry name" value="TPR"/>
    <property type="match status" value="1"/>
</dbReference>
<evidence type="ECO:0000313" key="5">
    <source>
        <dbReference type="Proteomes" id="UP000663722"/>
    </source>
</evidence>
<dbReference type="InterPro" id="IPR019734">
    <property type="entry name" value="TPR_rpt"/>
</dbReference>
<reference evidence="4" key="1">
    <citation type="journal article" date="2021" name="Microb. Physiol.">
        <title>Proteogenomic Insights into the Physiology of Marine, Sulfate-Reducing, Filamentous Desulfonema limicola and Desulfonema magnum.</title>
        <authorList>
            <person name="Schnaars V."/>
            <person name="Wohlbrand L."/>
            <person name="Scheve S."/>
            <person name="Hinrichs C."/>
            <person name="Reinhardt R."/>
            <person name="Rabus R."/>
        </authorList>
    </citation>
    <scope>NUCLEOTIDE SEQUENCE</scope>
    <source>
        <strain evidence="4">4be13</strain>
    </source>
</reference>
<dbReference type="InterPro" id="IPR011990">
    <property type="entry name" value="TPR-like_helical_dom_sf"/>
</dbReference>
<dbReference type="EMBL" id="CP061800">
    <property type="protein sequence ID" value="QTA88605.1"/>
    <property type="molecule type" value="Genomic_DNA"/>
</dbReference>
<dbReference type="Pfam" id="PF09976">
    <property type="entry name" value="TPR_21"/>
    <property type="match status" value="1"/>
</dbReference>
<dbReference type="Proteomes" id="UP000663722">
    <property type="component" value="Chromosome"/>
</dbReference>
<evidence type="ECO:0000256" key="1">
    <source>
        <dbReference type="PROSITE-ProRule" id="PRU00339"/>
    </source>
</evidence>
<keyword evidence="2" id="KW-0472">Membrane</keyword>
<keyword evidence="5" id="KW-1185">Reference proteome</keyword>
<accession>A0A975GPA7</accession>
<sequence>MAKKKVSRKALLKEPDEFLSFSRRLFLFVMEHQVQISIGLGIFFAVILAISGIRYFSDRAETNASALVAKAVEKYETAMKDKTAAEAYAEVQTDFQKILKAYSGKESGKLARVIYAGVCYNGGAFDKAIQLYNEAIQDFDANPSFKNLILSSLGYAYEGKKDFKNAVKYFEQITKAPELIMKDEAFFNLGRLYAEMGNTDKSMDAFKKIIADYGDSIYIELVKETLRSEELVNDPAESAKNG</sequence>
<feature type="domain" description="Ancillary SecYEG translocon subunit/Cell division coordinator CpoB TPR" evidence="3">
    <location>
        <begin position="43"/>
        <end position="216"/>
    </location>
</feature>
<feature type="repeat" description="TPR" evidence="1">
    <location>
        <begin position="183"/>
        <end position="216"/>
    </location>
</feature>
<dbReference type="RefSeq" id="WP_207683296.1">
    <property type="nucleotide sequence ID" value="NZ_CP061800.1"/>
</dbReference>
<keyword evidence="1" id="KW-0802">TPR repeat</keyword>
<proteinExistence type="predicted"/>
<dbReference type="SUPFAM" id="SSF48452">
    <property type="entry name" value="TPR-like"/>
    <property type="match status" value="1"/>
</dbReference>
<name>A0A975GPA7_9BACT</name>
<keyword evidence="2" id="KW-0812">Transmembrane</keyword>
<evidence type="ECO:0000256" key="2">
    <source>
        <dbReference type="SAM" id="Phobius"/>
    </source>
</evidence>